<dbReference type="RefSeq" id="WP_098484051.1">
    <property type="nucleotide sequence ID" value="NZ_PDJI01000004.1"/>
</dbReference>
<keyword evidence="4" id="KW-0812">Transmembrane</keyword>
<dbReference type="PANTHER" id="PTHR24421">
    <property type="entry name" value="NITRATE/NITRITE SENSOR PROTEIN NARX-RELATED"/>
    <property type="match status" value="1"/>
</dbReference>
<keyword evidence="4" id="KW-0472">Membrane</keyword>
<feature type="transmembrane region" description="Helical" evidence="4">
    <location>
        <begin position="118"/>
        <end position="135"/>
    </location>
</feature>
<keyword evidence="4" id="KW-1133">Transmembrane helix</keyword>
<dbReference type="InterPro" id="IPR050482">
    <property type="entry name" value="Sensor_HK_TwoCompSys"/>
</dbReference>
<proteinExistence type="predicted"/>
<dbReference type="AlphaFoldDB" id="A0A2A9EP70"/>
<evidence type="ECO:0000313" key="6">
    <source>
        <dbReference type="EMBL" id="PFG40062.1"/>
    </source>
</evidence>
<evidence type="ECO:0000256" key="3">
    <source>
        <dbReference type="ARBA" id="ARBA00023012"/>
    </source>
</evidence>
<name>A0A2A9EP70_9MICO</name>
<dbReference type="Proteomes" id="UP000222106">
    <property type="component" value="Unassembled WGS sequence"/>
</dbReference>
<feature type="transmembrane region" description="Helical" evidence="4">
    <location>
        <begin position="172"/>
        <end position="189"/>
    </location>
</feature>
<dbReference type="Pfam" id="PF02518">
    <property type="entry name" value="HATPase_c"/>
    <property type="match status" value="1"/>
</dbReference>
<organism evidence="6 7">
    <name type="scientific">Georgenia soli</name>
    <dbReference type="NCBI Taxonomy" id="638953"/>
    <lineage>
        <taxon>Bacteria</taxon>
        <taxon>Bacillati</taxon>
        <taxon>Actinomycetota</taxon>
        <taxon>Actinomycetes</taxon>
        <taxon>Micrococcales</taxon>
        <taxon>Bogoriellaceae</taxon>
        <taxon>Georgenia</taxon>
    </lineage>
</organism>
<keyword evidence="7" id="KW-1185">Reference proteome</keyword>
<feature type="transmembrane region" description="Helical" evidence="4">
    <location>
        <begin position="52"/>
        <end position="76"/>
    </location>
</feature>
<evidence type="ECO:0000256" key="4">
    <source>
        <dbReference type="SAM" id="Phobius"/>
    </source>
</evidence>
<accession>A0A2A9EP70</accession>
<keyword evidence="1" id="KW-0808">Transferase</keyword>
<dbReference type="GO" id="GO:0016301">
    <property type="term" value="F:kinase activity"/>
    <property type="evidence" value="ECO:0007669"/>
    <property type="project" value="UniProtKB-KW"/>
</dbReference>
<dbReference type="GO" id="GO:0000160">
    <property type="term" value="P:phosphorelay signal transduction system"/>
    <property type="evidence" value="ECO:0007669"/>
    <property type="project" value="UniProtKB-KW"/>
</dbReference>
<comment type="caution">
    <text evidence="6">The sequence shown here is derived from an EMBL/GenBank/DDBJ whole genome shotgun (WGS) entry which is preliminary data.</text>
</comment>
<dbReference type="PANTHER" id="PTHR24421:SF61">
    <property type="entry name" value="OXYGEN SENSOR HISTIDINE KINASE NREB"/>
    <property type="match status" value="1"/>
</dbReference>
<evidence type="ECO:0000259" key="5">
    <source>
        <dbReference type="Pfam" id="PF02518"/>
    </source>
</evidence>
<reference evidence="6 7" key="1">
    <citation type="submission" date="2017-10" db="EMBL/GenBank/DDBJ databases">
        <title>Sequencing the genomes of 1000 actinobacteria strains.</title>
        <authorList>
            <person name="Klenk H.-P."/>
        </authorList>
    </citation>
    <scope>NUCLEOTIDE SEQUENCE [LARGE SCALE GENOMIC DNA]</scope>
    <source>
        <strain evidence="6 7">DSM 21838</strain>
    </source>
</reference>
<dbReference type="EMBL" id="PDJI01000004">
    <property type="protein sequence ID" value="PFG40062.1"/>
    <property type="molecule type" value="Genomic_DNA"/>
</dbReference>
<protein>
    <submittedName>
        <fullName evidence="6">Histidine kinase-like protein</fullName>
    </submittedName>
</protein>
<feature type="transmembrane region" description="Helical" evidence="4">
    <location>
        <begin position="140"/>
        <end position="157"/>
    </location>
</feature>
<gene>
    <name evidence="6" type="ORF">ATJ97_2582</name>
</gene>
<dbReference type="Gene3D" id="3.30.565.10">
    <property type="entry name" value="Histidine kinase-like ATPase, C-terminal domain"/>
    <property type="match status" value="1"/>
</dbReference>
<feature type="transmembrane region" description="Helical" evidence="4">
    <location>
        <begin position="88"/>
        <end position="106"/>
    </location>
</feature>
<keyword evidence="2 6" id="KW-0418">Kinase</keyword>
<dbReference type="SUPFAM" id="SSF55874">
    <property type="entry name" value="ATPase domain of HSP90 chaperone/DNA topoisomerase II/histidine kinase"/>
    <property type="match status" value="1"/>
</dbReference>
<dbReference type="OrthoDB" id="4881511at2"/>
<evidence type="ECO:0000256" key="1">
    <source>
        <dbReference type="ARBA" id="ARBA00022679"/>
    </source>
</evidence>
<feature type="domain" description="Histidine kinase/HSP90-like ATPase" evidence="5">
    <location>
        <begin position="308"/>
        <end position="395"/>
    </location>
</feature>
<feature type="transmembrane region" description="Helical" evidence="4">
    <location>
        <begin position="21"/>
        <end position="46"/>
    </location>
</feature>
<dbReference type="InterPro" id="IPR003594">
    <property type="entry name" value="HATPase_dom"/>
</dbReference>
<evidence type="ECO:0000313" key="7">
    <source>
        <dbReference type="Proteomes" id="UP000222106"/>
    </source>
</evidence>
<keyword evidence="3" id="KW-0902">Two-component regulatory system</keyword>
<evidence type="ECO:0000256" key="2">
    <source>
        <dbReference type="ARBA" id="ARBA00022777"/>
    </source>
</evidence>
<sequence>MELYEQARRRGRSGPNHGHDHLVHVVGGLIGVGGLAFSMTVVHLPATHRDDIAPWWVVSAVVLVGGLVVLAALGPLARVPAAAVRRVAGAWALAFLVVTASVPVLMPVGSVDPGDQTTWLTGFVGAALTAAALAWRPSVAVGYLLLTCTLLGVARWWDTGRDHELVAAQDGVYAATAGLILVAVVWIMLRTARVVDAAAAADAAQAAAEARTASRAAERERLAAVVHDGVLAALLAGSAGTVPPDAVALEARRALDDLDELRQPAAATGEITAEELVLRLHVRAAVVGAGAELQADVRPAEVPEAVAVKLVAAAAEALRNSVRHAGAGARRTVTVSVRPGWAEIRVHDDGAGFDPGAVPAARLGVRGSILGRMSRLPGGYAEVRSAPGAGTEVVLGWRA</sequence>
<dbReference type="InterPro" id="IPR036890">
    <property type="entry name" value="HATPase_C_sf"/>
</dbReference>